<dbReference type="RefSeq" id="WP_078687403.1">
    <property type="nucleotide sequence ID" value="NZ_FOGP01000004.1"/>
</dbReference>
<name>A0A1H9Q3Q9_9ACTN</name>
<evidence type="ECO:0000313" key="8">
    <source>
        <dbReference type="EMBL" id="SER54503.1"/>
    </source>
</evidence>
<dbReference type="Pfam" id="PF02866">
    <property type="entry name" value="Ldh_1_C"/>
    <property type="match status" value="1"/>
</dbReference>
<dbReference type="GO" id="GO:0004459">
    <property type="term" value="F:L-lactate dehydrogenase (NAD+) activity"/>
    <property type="evidence" value="ECO:0007669"/>
    <property type="project" value="TreeGrafter"/>
</dbReference>
<dbReference type="Gene3D" id="3.90.110.10">
    <property type="entry name" value="Lactate dehydrogenase/glycoside hydrolase, family 4, C-terminal"/>
    <property type="match status" value="1"/>
</dbReference>
<gene>
    <name evidence="8" type="ORF">SAMN05216446_1261</name>
    <name evidence="7" type="ORF">SAMN05216447_103138</name>
</gene>
<evidence type="ECO:0000259" key="6">
    <source>
        <dbReference type="Pfam" id="PF02866"/>
    </source>
</evidence>
<comment type="similarity">
    <text evidence="1">Belongs to the LDH/MDH superfamily. LDH family.</text>
</comment>
<dbReference type="Gene3D" id="3.40.50.720">
    <property type="entry name" value="NAD(P)-binding Rossmann-like Domain"/>
    <property type="match status" value="1"/>
</dbReference>
<sequence>MGLVSKIGIIGINHVGAHVANALLYQSLASELYICDTNEVLCRAQVNDLLDAMSFYPHSARVFECDDRYEELAQCDVIVNAAGHVAAAKENRDGELFVTTEEAKKFAQRIVDAGFKGVWVSIANPNDVVATEIWGLTGYDPKKIIGSGTTLDSSRFKHAIANVCGYDPQCINSWMLGEHGLSEFALWSHVTIGCLTPEEVERQAGVSFDRPDLEEQARHGGYITMAGKMCTEYSISNGAVEIIKAIVHDTKLVTPVSTLVEGAYGESGLFSSLPCVIGAQGVERVFVPEMAEGEIAKWHASCAHIRENIEKVKCW</sequence>
<evidence type="ECO:0000313" key="7">
    <source>
        <dbReference type="EMBL" id="SEH48541.1"/>
    </source>
</evidence>
<dbReference type="InterPro" id="IPR001557">
    <property type="entry name" value="L-lactate/malate_DH"/>
</dbReference>
<keyword evidence="10" id="KW-1185">Reference proteome</keyword>
<reference evidence="8" key="2">
    <citation type="submission" date="2016-10" db="EMBL/GenBank/DDBJ databases">
        <authorList>
            <person name="de Groot N.N."/>
        </authorList>
    </citation>
    <scope>NUCLEOTIDE SEQUENCE [LARGE SCALE GENOMIC DNA]</scope>
    <source>
        <strain evidence="8">KHGC19</strain>
    </source>
</reference>
<dbReference type="EMBL" id="FOGP01000004">
    <property type="protein sequence ID" value="SER54503.1"/>
    <property type="molecule type" value="Genomic_DNA"/>
</dbReference>
<evidence type="ECO:0000256" key="4">
    <source>
        <dbReference type="RuleBase" id="RU003369"/>
    </source>
</evidence>
<feature type="active site" description="Proton acceptor" evidence="2">
    <location>
        <position position="179"/>
    </location>
</feature>
<evidence type="ECO:0000313" key="10">
    <source>
        <dbReference type="Proteomes" id="UP000199135"/>
    </source>
</evidence>
<keyword evidence="3" id="KW-0520">NAD</keyword>
<dbReference type="InterPro" id="IPR015955">
    <property type="entry name" value="Lactate_DH/Glyco_Ohase_4_C"/>
</dbReference>
<evidence type="ECO:0000256" key="2">
    <source>
        <dbReference type="PIRSR" id="PIRSR000102-1"/>
    </source>
</evidence>
<dbReference type="PIRSF" id="PIRSF000102">
    <property type="entry name" value="Lac_mal_DH"/>
    <property type="match status" value="1"/>
</dbReference>
<evidence type="ECO:0000256" key="1">
    <source>
        <dbReference type="ARBA" id="ARBA00006054"/>
    </source>
</evidence>
<keyword evidence="4" id="KW-0560">Oxidoreductase</keyword>
<evidence type="ECO:0000259" key="5">
    <source>
        <dbReference type="Pfam" id="PF00056"/>
    </source>
</evidence>
<dbReference type="Proteomes" id="UP000199128">
    <property type="component" value="Unassembled WGS sequence"/>
</dbReference>
<dbReference type="SUPFAM" id="SSF51735">
    <property type="entry name" value="NAD(P)-binding Rossmann-fold domains"/>
    <property type="match status" value="1"/>
</dbReference>
<dbReference type="Pfam" id="PF00056">
    <property type="entry name" value="Ldh_1_N"/>
    <property type="match status" value="1"/>
</dbReference>
<dbReference type="EMBL" id="FNWT01000003">
    <property type="protein sequence ID" value="SEH48541.1"/>
    <property type="molecule type" value="Genomic_DNA"/>
</dbReference>
<feature type="domain" description="Lactate/malate dehydrogenase N-terminal" evidence="5">
    <location>
        <begin position="6"/>
        <end position="146"/>
    </location>
</feature>
<organism evidence="8 9">
    <name type="scientific">Parafannyhessea umbonata</name>
    <dbReference type="NCBI Taxonomy" id="604330"/>
    <lineage>
        <taxon>Bacteria</taxon>
        <taxon>Bacillati</taxon>
        <taxon>Actinomycetota</taxon>
        <taxon>Coriobacteriia</taxon>
        <taxon>Coriobacteriales</taxon>
        <taxon>Atopobiaceae</taxon>
        <taxon>Parafannyhessea</taxon>
    </lineage>
</organism>
<dbReference type="PANTHER" id="PTHR43128">
    <property type="entry name" value="L-2-HYDROXYCARBOXYLATE DEHYDROGENASE (NAD(P)(+))"/>
    <property type="match status" value="1"/>
</dbReference>
<dbReference type="SUPFAM" id="SSF56327">
    <property type="entry name" value="LDH C-terminal domain-like"/>
    <property type="match status" value="1"/>
</dbReference>
<evidence type="ECO:0000313" key="9">
    <source>
        <dbReference type="Proteomes" id="UP000199128"/>
    </source>
</evidence>
<dbReference type="AlphaFoldDB" id="A0A1H9Q3Q9"/>
<reference evidence="9 10" key="1">
    <citation type="submission" date="2016-10" db="EMBL/GenBank/DDBJ databases">
        <authorList>
            <person name="Varghese N."/>
            <person name="Submissions S."/>
        </authorList>
    </citation>
    <scope>NUCLEOTIDE SEQUENCE [LARGE SCALE GENOMIC DNA]</scope>
    <source>
        <strain evidence="9">KHGC19</strain>
        <strain evidence="7 10">WCP15</strain>
    </source>
</reference>
<dbReference type="PRINTS" id="PR00086">
    <property type="entry name" value="LLDHDRGNASE"/>
</dbReference>
<protein>
    <submittedName>
        <fullName evidence="8">L-lactate dehydrogenase</fullName>
    </submittedName>
</protein>
<dbReference type="PANTHER" id="PTHR43128:SF31">
    <property type="entry name" value="L-LACTATE DEHYDROGENASE"/>
    <property type="match status" value="1"/>
</dbReference>
<proteinExistence type="inferred from homology"/>
<feature type="binding site" evidence="3">
    <location>
        <position position="36"/>
    </location>
    <ligand>
        <name>NAD(+)</name>
        <dbReference type="ChEBI" id="CHEBI:57540"/>
    </ligand>
</feature>
<dbReference type="InterPro" id="IPR022383">
    <property type="entry name" value="Lactate/malate_DH_C"/>
</dbReference>
<dbReference type="Proteomes" id="UP000199135">
    <property type="component" value="Unassembled WGS sequence"/>
</dbReference>
<evidence type="ECO:0000256" key="3">
    <source>
        <dbReference type="PIRSR" id="PIRSR000102-3"/>
    </source>
</evidence>
<dbReference type="InterPro" id="IPR001236">
    <property type="entry name" value="Lactate/malate_DH_N"/>
</dbReference>
<feature type="binding site" evidence="3">
    <location>
        <begin position="11"/>
        <end position="16"/>
    </location>
    <ligand>
        <name>NAD(+)</name>
        <dbReference type="ChEBI" id="CHEBI:57540"/>
    </ligand>
</feature>
<feature type="binding site" evidence="3">
    <location>
        <begin position="122"/>
        <end position="124"/>
    </location>
    <ligand>
        <name>NAD(+)</name>
        <dbReference type="ChEBI" id="CHEBI:57540"/>
    </ligand>
</feature>
<accession>A0A1H9Q3Q9</accession>
<dbReference type="GO" id="GO:0006089">
    <property type="term" value="P:lactate metabolic process"/>
    <property type="evidence" value="ECO:0007669"/>
    <property type="project" value="TreeGrafter"/>
</dbReference>
<feature type="domain" description="Lactate/malate dehydrogenase C-terminal" evidence="6">
    <location>
        <begin position="149"/>
        <end position="313"/>
    </location>
</feature>
<dbReference type="InterPro" id="IPR036291">
    <property type="entry name" value="NAD(P)-bd_dom_sf"/>
</dbReference>